<dbReference type="EMBL" id="JABMIG020000337">
    <property type="protein sequence ID" value="KAL3780829.1"/>
    <property type="molecule type" value="Genomic_DNA"/>
</dbReference>
<sequence>MSNMSAFERLLRCTYALAAVGFADAFRHFTFVRVPVRVNCANHICKQYPSERQDIQTVFQRRDFIEQIMFGVGSLLVLSPRPSFAGDETIPETQAAYVSPPNQKFRYTVTPPPSFAPSNKPLKTHLDEINFSPPDARGYALGITVDPVRIKSIREFGTPEEVAARVVTAEVNRDGVFQVTLAKDPVEDADAGGCYDIEYISEGKRGIKRFVTRIYIKDGFLYVLTAQSKEDEYDTSREKEVAACVKSFKPL</sequence>
<dbReference type="PANTHER" id="PTHR31407:SF16">
    <property type="entry name" value="PSBP DOMAIN-CONTAINING PROTEIN 7, CHLOROPLASTIC"/>
    <property type="match status" value="1"/>
</dbReference>
<dbReference type="Gene3D" id="3.40.1000.10">
    <property type="entry name" value="Mog1/PsbP, alpha/beta/alpha sandwich"/>
    <property type="match status" value="1"/>
</dbReference>
<name>A0ABD3NYS2_9STRA</name>
<accession>A0ABD3NYS2</accession>
<keyword evidence="3" id="KW-1185">Reference proteome</keyword>
<comment type="caution">
    <text evidence="2">The sequence shown here is derived from an EMBL/GenBank/DDBJ whole genome shotgun (WGS) entry which is preliminary data.</text>
</comment>
<evidence type="ECO:0000259" key="1">
    <source>
        <dbReference type="Pfam" id="PF01789"/>
    </source>
</evidence>
<feature type="domain" description="PsbP C-terminal" evidence="1">
    <location>
        <begin position="140"/>
        <end position="249"/>
    </location>
</feature>
<dbReference type="InterPro" id="IPR002683">
    <property type="entry name" value="PsbP_C"/>
</dbReference>
<dbReference type="AlphaFoldDB" id="A0ABD3NYS2"/>
<reference evidence="2 3" key="1">
    <citation type="journal article" date="2020" name="G3 (Bethesda)">
        <title>Improved Reference Genome for Cyclotella cryptica CCMP332, a Model for Cell Wall Morphogenesis, Salinity Adaptation, and Lipid Production in Diatoms (Bacillariophyta).</title>
        <authorList>
            <person name="Roberts W.R."/>
            <person name="Downey K.M."/>
            <person name="Ruck E.C."/>
            <person name="Traller J.C."/>
            <person name="Alverson A.J."/>
        </authorList>
    </citation>
    <scope>NUCLEOTIDE SEQUENCE [LARGE SCALE GENOMIC DNA]</scope>
    <source>
        <strain evidence="2 3">CCMP332</strain>
    </source>
</reference>
<dbReference type="SUPFAM" id="SSF55724">
    <property type="entry name" value="Mog1p/PsbP-like"/>
    <property type="match status" value="1"/>
</dbReference>
<dbReference type="InterPro" id="IPR016123">
    <property type="entry name" value="Mog1/PsbP_a/b/a-sand"/>
</dbReference>
<dbReference type="Proteomes" id="UP001516023">
    <property type="component" value="Unassembled WGS sequence"/>
</dbReference>
<dbReference type="Pfam" id="PF01789">
    <property type="entry name" value="PsbP"/>
    <property type="match status" value="1"/>
</dbReference>
<evidence type="ECO:0000313" key="3">
    <source>
        <dbReference type="Proteomes" id="UP001516023"/>
    </source>
</evidence>
<organism evidence="2 3">
    <name type="scientific">Cyclotella cryptica</name>
    <dbReference type="NCBI Taxonomy" id="29204"/>
    <lineage>
        <taxon>Eukaryota</taxon>
        <taxon>Sar</taxon>
        <taxon>Stramenopiles</taxon>
        <taxon>Ochrophyta</taxon>
        <taxon>Bacillariophyta</taxon>
        <taxon>Coscinodiscophyceae</taxon>
        <taxon>Thalassiosirophycidae</taxon>
        <taxon>Stephanodiscales</taxon>
        <taxon>Stephanodiscaceae</taxon>
        <taxon>Cyclotella</taxon>
    </lineage>
</organism>
<protein>
    <recommendedName>
        <fullName evidence="1">PsbP C-terminal domain-containing protein</fullName>
    </recommendedName>
</protein>
<dbReference type="PANTHER" id="PTHR31407">
    <property type="match status" value="1"/>
</dbReference>
<proteinExistence type="predicted"/>
<evidence type="ECO:0000313" key="2">
    <source>
        <dbReference type="EMBL" id="KAL3780829.1"/>
    </source>
</evidence>
<gene>
    <name evidence="2" type="ORF">HJC23_011078</name>
</gene>